<comment type="caution">
    <text evidence="1">The sequence shown here is derived from an EMBL/GenBank/DDBJ whole genome shotgun (WGS) entry which is preliminary data.</text>
</comment>
<reference evidence="1 3" key="1">
    <citation type="submission" date="2016-01" db="EMBL/GenBank/DDBJ databases">
        <title>Biosynthesis of antibiotic leucinostatins and their inhibition on Phytophthora in bio-control Purpureocillium lilacinum.</title>
        <authorList>
            <person name="Wang G."/>
            <person name="Liu Z."/>
            <person name="Lin R."/>
            <person name="Li E."/>
            <person name="Mao Z."/>
            <person name="Ling J."/>
            <person name="Yin W."/>
            <person name="Xie B."/>
        </authorList>
    </citation>
    <scope>NUCLEOTIDE SEQUENCE [LARGE SCALE GENOMIC DNA]</scope>
    <source>
        <strain evidence="1">PLBJ-1</strain>
        <strain evidence="2">PLFJ-1</strain>
    </source>
</reference>
<accession>A0A179GM92</accession>
<sequence>MKQLDSRLGIVSWQAIEHSKYFVQSPLSSTRSGAFGLAETTDDARLGRNAECREAARPAAAALIYWLPRHRLYGRRKKALGGGKRESIKMARLG</sequence>
<gene>
    <name evidence="1" type="ORF">VFPBJ_06729</name>
    <name evidence="2" type="ORF">VFPFJ_02811</name>
</gene>
<protein>
    <submittedName>
        <fullName evidence="1">Uncharacterized protein</fullName>
    </submittedName>
</protein>
<dbReference type="EMBL" id="LSBH01000005">
    <property type="protein sequence ID" value="OAQ78608.1"/>
    <property type="molecule type" value="Genomic_DNA"/>
</dbReference>
<dbReference type="Proteomes" id="UP000078240">
    <property type="component" value="Unassembled WGS sequence"/>
</dbReference>
<dbReference type="EMBL" id="LSBI01000002">
    <property type="protein sequence ID" value="OAQ93649.1"/>
    <property type="molecule type" value="Genomic_DNA"/>
</dbReference>
<evidence type="ECO:0000313" key="3">
    <source>
        <dbReference type="Proteomes" id="UP000078240"/>
    </source>
</evidence>
<evidence type="ECO:0000313" key="2">
    <source>
        <dbReference type="EMBL" id="OAQ93649.1"/>
    </source>
</evidence>
<evidence type="ECO:0000313" key="1">
    <source>
        <dbReference type="EMBL" id="OAQ78608.1"/>
    </source>
</evidence>
<proteinExistence type="predicted"/>
<dbReference type="Proteomes" id="UP000078340">
    <property type="component" value="Unassembled WGS sequence"/>
</dbReference>
<organism evidence="1 3">
    <name type="scientific">Purpureocillium lilacinum</name>
    <name type="common">Paecilomyces lilacinus</name>
    <dbReference type="NCBI Taxonomy" id="33203"/>
    <lineage>
        <taxon>Eukaryota</taxon>
        <taxon>Fungi</taxon>
        <taxon>Dikarya</taxon>
        <taxon>Ascomycota</taxon>
        <taxon>Pezizomycotina</taxon>
        <taxon>Sordariomycetes</taxon>
        <taxon>Hypocreomycetidae</taxon>
        <taxon>Hypocreales</taxon>
        <taxon>Ophiocordycipitaceae</taxon>
        <taxon>Purpureocillium</taxon>
    </lineage>
</organism>
<name>A0A179GM92_PURLI</name>
<dbReference type="AlphaFoldDB" id="A0A179GM92"/>